<dbReference type="GO" id="GO:0004144">
    <property type="term" value="F:diacylglycerol O-acyltransferase activity"/>
    <property type="evidence" value="ECO:0007669"/>
    <property type="project" value="TreeGrafter"/>
</dbReference>
<dbReference type="EC" id="2.3.1.-" evidence="14"/>
<keyword evidence="16" id="KW-1185">Reference proteome</keyword>
<dbReference type="InterPro" id="IPR007130">
    <property type="entry name" value="DAGAT"/>
</dbReference>
<keyword evidence="13" id="KW-0012">Acyltransferase</keyword>
<keyword evidence="11" id="KW-0443">Lipid metabolism</keyword>
<evidence type="ECO:0000256" key="13">
    <source>
        <dbReference type="ARBA" id="ARBA00023315"/>
    </source>
</evidence>
<evidence type="ECO:0000256" key="10">
    <source>
        <dbReference type="ARBA" id="ARBA00022989"/>
    </source>
</evidence>
<evidence type="ECO:0000256" key="4">
    <source>
        <dbReference type="ARBA" id="ARBA00005420"/>
    </source>
</evidence>
<keyword evidence="12" id="KW-0472">Membrane</keyword>
<keyword evidence="5" id="KW-0444">Lipid biosynthesis</keyword>
<keyword evidence="9 14" id="KW-0256">Endoplasmic reticulum</keyword>
<evidence type="ECO:0000256" key="7">
    <source>
        <dbReference type="ARBA" id="ARBA00022692"/>
    </source>
</evidence>
<comment type="similarity">
    <text evidence="4 14">Belongs to the diacylglycerol acyltransferase family.</text>
</comment>
<dbReference type="GO" id="GO:0006071">
    <property type="term" value="P:glycerol metabolic process"/>
    <property type="evidence" value="ECO:0007669"/>
    <property type="project" value="UniProtKB-KW"/>
</dbReference>
<proteinExistence type="inferred from homology"/>
<comment type="caution">
    <text evidence="15">The sequence shown here is derived from an EMBL/GenBank/DDBJ whole genome shotgun (WGS) entry which is preliminary data.</text>
</comment>
<evidence type="ECO:0000256" key="1">
    <source>
        <dbReference type="ARBA" id="ARBA00004477"/>
    </source>
</evidence>
<evidence type="ECO:0000256" key="6">
    <source>
        <dbReference type="ARBA" id="ARBA00022679"/>
    </source>
</evidence>
<evidence type="ECO:0000256" key="2">
    <source>
        <dbReference type="ARBA" id="ARBA00004771"/>
    </source>
</evidence>
<reference evidence="15" key="1">
    <citation type="submission" date="2023-04" db="EMBL/GenBank/DDBJ databases">
        <title>Phytophthora lilii NBRC 32176.</title>
        <authorList>
            <person name="Ichikawa N."/>
            <person name="Sato H."/>
            <person name="Tonouchi N."/>
        </authorList>
    </citation>
    <scope>NUCLEOTIDE SEQUENCE</scope>
    <source>
        <strain evidence="15">NBRC 32176</strain>
    </source>
</reference>
<comment type="pathway">
    <text evidence="2">Glycerolipid metabolism; triacylglycerol biosynthesis.</text>
</comment>
<keyword evidence="10" id="KW-1133">Transmembrane helix</keyword>
<dbReference type="Proteomes" id="UP001165083">
    <property type="component" value="Unassembled WGS sequence"/>
</dbReference>
<evidence type="ECO:0000256" key="8">
    <source>
        <dbReference type="ARBA" id="ARBA00022798"/>
    </source>
</evidence>
<dbReference type="AlphaFoldDB" id="A0A9W6XRZ4"/>
<dbReference type="PANTHER" id="PTHR12317:SF0">
    <property type="entry name" value="ACYLTRANSFERASE"/>
    <property type="match status" value="1"/>
</dbReference>
<evidence type="ECO:0000256" key="9">
    <source>
        <dbReference type="ARBA" id="ARBA00022824"/>
    </source>
</evidence>
<comment type="pathway">
    <text evidence="3">Lipid metabolism.</text>
</comment>
<dbReference type="Pfam" id="PF03982">
    <property type="entry name" value="DAGAT"/>
    <property type="match status" value="1"/>
</dbReference>
<comment type="subcellular location">
    <subcellularLocation>
        <location evidence="1 14">Endoplasmic reticulum membrane</location>
        <topology evidence="1 14">Multi-pass membrane protein</topology>
    </subcellularLocation>
</comment>
<dbReference type="OrthoDB" id="264532at2759"/>
<dbReference type="EMBL" id="BSXW01002864">
    <property type="protein sequence ID" value="GMF44071.1"/>
    <property type="molecule type" value="Genomic_DNA"/>
</dbReference>
<evidence type="ECO:0000256" key="5">
    <source>
        <dbReference type="ARBA" id="ARBA00022516"/>
    </source>
</evidence>
<keyword evidence="6 14" id="KW-0808">Transferase</keyword>
<dbReference type="GO" id="GO:0019432">
    <property type="term" value="P:triglyceride biosynthetic process"/>
    <property type="evidence" value="ECO:0007669"/>
    <property type="project" value="TreeGrafter"/>
</dbReference>
<organism evidence="15 16">
    <name type="scientific">Phytophthora lilii</name>
    <dbReference type="NCBI Taxonomy" id="2077276"/>
    <lineage>
        <taxon>Eukaryota</taxon>
        <taxon>Sar</taxon>
        <taxon>Stramenopiles</taxon>
        <taxon>Oomycota</taxon>
        <taxon>Peronosporomycetes</taxon>
        <taxon>Peronosporales</taxon>
        <taxon>Peronosporaceae</taxon>
        <taxon>Phytophthora</taxon>
    </lineage>
</organism>
<dbReference type="GO" id="GO:0005789">
    <property type="term" value="C:endoplasmic reticulum membrane"/>
    <property type="evidence" value="ECO:0007669"/>
    <property type="project" value="UniProtKB-SubCell"/>
</dbReference>
<protein>
    <recommendedName>
        <fullName evidence="14">Acyltransferase</fullName>
        <ecNumber evidence="14">2.3.1.-</ecNumber>
    </recommendedName>
</protein>
<evidence type="ECO:0000313" key="16">
    <source>
        <dbReference type="Proteomes" id="UP001165083"/>
    </source>
</evidence>
<evidence type="ECO:0000256" key="11">
    <source>
        <dbReference type="ARBA" id="ARBA00023098"/>
    </source>
</evidence>
<sequence length="492" mass="56083">MANTMAQVRPLTVASFGKVAQCPKSKSFSLVAHQHGPIRIPVQIYKLCVVDFYDGSPLCCCMASGWSVLAFSLRCEFGRSLALNATVFDERERAKQFKNGDTNEFCDDSITIAAKTIEKNDVSSFVKPDDRAMFAFHPHSVLSNGWAFNGAHHMSFEQDCRWLVAESLFWFPVMRDLLNWMDFSSVAKSTFHQFMSTGQNVCLIPGGFEETTLYERGKHRVYIKKRFGFIKLALQYSYKVHPVYTFGEDTYHTFPFLLKLRLRLNKFKLPGVLSSAVFLPALHGCGSHHGRWRGLSFAAYRGSDEGRRAEVSCAIHESSSRPVRQDEMVRRSNRECVSDLIWILCSGHIGIARLILIFLHYKFGSIGPRSNRAADIEMELRSANLLGFIRYGYRGIPCAEALLRMKQTHKLSNEVVQKMSEILNDVAYRKIVLSSDIQSPTSENAVDLFNKIGFLYEDNTKQLQFASNMHLKIWLHSNQKDPVEPWCQTSYK</sequence>
<evidence type="ECO:0000313" key="15">
    <source>
        <dbReference type="EMBL" id="GMF44071.1"/>
    </source>
</evidence>
<keyword evidence="7" id="KW-0812">Transmembrane</keyword>
<gene>
    <name evidence="15" type="ORF">Plil01_001691300</name>
</gene>
<evidence type="ECO:0000256" key="12">
    <source>
        <dbReference type="ARBA" id="ARBA00023136"/>
    </source>
</evidence>
<keyword evidence="8" id="KW-0319">Glycerol metabolism</keyword>
<evidence type="ECO:0000256" key="14">
    <source>
        <dbReference type="RuleBase" id="RU367023"/>
    </source>
</evidence>
<accession>A0A9W6XRZ4</accession>
<evidence type="ECO:0000256" key="3">
    <source>
        <dbReference type="ARBA" id="ARBA00005189"/>
    </source>
</evidence>
<dbReference type="PANTHER" id="PTHR12317">
    <property type="entry name" value="DIACYLGLYCEROL O-ACYLTRANSFERASE"/>
    <property type="match status" value="1"/>
</dbReference>
<name>A0A9W6XRZ4_9STRA</name>